<evidence type="ECO:0000313" key="2">
    <source>
        <dbReference type="Proteomes" id="UP000192790"/>
    </source>
</evidence>
<dbReference type="AlphaFoldDB" id="A0A1W1Z139"/>
<dbReference type="STRING" id="1122930.SAMN02745168_0845"/>
<keyword evidence="2" id="KW-1185">Reference proteome</keyword>
<organism evidence="1 2">
    <name type="scientific">Papillibacter cinnamivorans DSM 12816</name>
    <dbReference type="NCBI Taxonomy" id="1122930"/>
    <lineage>
        <taxon>Bacteria</taxon>
        <taxon>Bacillati</taxon>
        <taxon>Bacillota</taxon>
        <taxon>Clostridia</taxon>
        <taxon>Eubacteriales</taxon>
        <taxon>Oscillospiraceae</taxon>
        <taxon>Papillibacter</taxon>
    </lineage>
</organism>
<proteinExistence type="predicted"/>
<evidence type="ECO:0000313" key="1">
    <source>
        <dbReference type="EMBL" id="SMC42032.1"/>
    </source>
</evidence>
<name>A0A1W1Z139_9FIRM</name>
<dbReference type="EMBL" id="FWXW01000001">
    <property type="protein sequence ID" value="SMC42032.1"/>
    <property type="molecule type" value="Genomic_DNA"/>
</dbReference>
<accession>A0A1W1Z139</accession>
<dbReference type="Proteomes" id="UP000192790">
    <property type="component" value="Unassembled WGS sequence"/>
</dbReference>
<sequence length="111" mass="11710">MDIVMDAAVAFLAALGLLAAMWALAGKWILPAGRTGGVTALVRAEGNAAELEHTVDGLRWLNRSGFAEMRILIADAGMDREARKAAEALAEEDCTVQVCGLDEIGTILRNG</sequence>
<protein>
    <submittedName>
        <fullName evidence="1">Uncharacterized protein</fullName>
    </submittedName>
</protein>
<dbReference type="RefSeq" id="WP_084233447.1">
    <property type="nucleotide sequence ID" value="NZ_FWXW01000001.1"/>
</dbReference>
<reference evidence="1 2" key="1">
    <citation type="submission" date="2017-04" db="EMBL/GenBank/DDBJ databases">
        <authorList>
            <person name="Afonso C.L."/>
            <person name="Miller P.J."/>
            <person name="Scott M.A."/>
            <person name="Spackman E."/>
            <person name="Goraichik I."/>
            <person name="Dimitrov K.M."/>
            <person name="Suarez D.L."/>
            <person name="Swayne D.E."/>
        </authorList>
    </citation>
    <scope>NUCLEOTIDE SEQUENCE [LARGE SCALE GENOMIC DNA]</scope>
    <source>
        <strain evidence="1 2">DSM 12816</strain>
    </source>
</reference>
<gene>
    <name evidence="1" type="ORF">SAMN02745168_0845</name>
</gene>